<dbReference type="PANTHER" id="PTHR16557:SF2">
    <property type="entry name" value="NUCLEIC ACID DIOXYGENASE ALKBH1"/>
    <property type="match status" value="1"/>
</dbReference>
<dbReference type="EMBL" id="LK391969">
    <property type="protein sequence ID" value="CEF27881.1"/>
    <property type="molecule type" value="Genomic_DNA"/>
</dbReference>
<feature type="binding site" evidence="5">
    <location>
        <begin position="123"/>
        <end position="125"/>
    </location>
    <ligand>
        <name>2-oxoglutarate</name>
        <dbReference type="ChEBI" id="CHEBI:16810"/>
    </ligand>
</feature>
<sequence>MSTLDLFNEAQPGQRIAMGEQAFIFPGYALPWLDQLLPALEAIERQAPFRQMSTRGGRRMSVQSTTCGDLGWIAAEQGYRYSTIDPGSGQPWPAMPESFRELAQRAAAEAGFDHFVPDTCLINRYLPGAKLGLHQDKDESDLAAPIVSVSLGMSATFLFGGYQRSDRPARTVLNHGDVVVWGGVDRMRFHGVLPVGDMPHPQLGRQRINLTLRKARHRVKSRPDA</sequence>
<evidence type="ECO:0000256" key="2">
    <source>
        <dbReference type="ARBA" id="ARBA00022964"/>
    </source>
</evidence>
<feature type="binding site" evidence="5">
    <location>
        <position position="72"/>
    </location>
    <ligand>
        <name>substrate</name>
    </ligand>
</feature>
<feature type="domain" description="Fe2OG dioxygenase" evidence="7">
    <location>
        <begin position="116"/>
        <end position="216"/>
    </location>
</feature>
<dbReference type="PROSITE" id="PS51471">
    <property type="entry name" value="FE2OG_OXY"/>
    <property type="match status" value="1"/>
</dbReference>
<reference evidence="8" key="1">
    <citation type="submission" date="2014-07" db="EMBL/GenBank/DDBJ databases">
        <authorList>
            <person name="Urmite Genomes Urmite Genomes"/>
        </authorList>
    </citation>
    <scope>NUCLEOTIDE SEQUENCE</scope>
    <source>
        <strain evidence="8">12M76_air</strain>
    </source>
</reference>
<dbReference type="InterPro" id="IPR027450">
    <property type="entry name" value="AlkB-like"/>
</dbReference>
<dbReference type="EMBL" id="LM997413">
    <property type="protein sequence ID" value="CEA06456.1"/>
    <property type="molecule type" value="Genomic_DNA"/>
</dbReference>
<keyword evidence="2 8" id="KW-0223">Dioxygenase</keyword>
<feature type="binding site" evidence="5">
    <location>
        <position position="138"/>
    </location>
    <ligand>
        <name>substrate</name>
    </ligand>
</feature>
<proteinExistence type="predicted"/>
<protein>
    <submittedName>
        <fullName evidence="8">Alpha-ketoglutarate-dependent dioxygenase</fullName>
    </submittedName>
</protein>
<evidence type="ECO:0000256" key="4">
    <source>
        <dbReference type="ARBA" id="ARBA00023004"/>
    </source>
</evidence>
<dbReference type="Pfam" id="PF13532">
    <property type="entry name" value="2OG-FeII_Oxy_2"/>
    <property type="match status" value="1"/>
</dbReference>
<dbReference type="NCBIfam" id="NF011930">
    <property type="entry name" value="PRK15401.1"/>
    <property type="match status" value="1"/>
</dbReference>
<dbReference type="PATRIC" id="fig|1461581.3.peg.2800"/>
<dbReference type="GO" id="GO:0035513">
    <property type="term" value="P:oxidative RNA demethylation"/>
    <property type="evidence" value="ECO:0007669"/>
    <property type="project" value="TreeGrafter"/>
</dbReference>
<feature type="binding site" evidence="6">
    <location>
        <position position="136"/>
    </location>
    <ligand>
        <name>Fe cation</name>
        <dbReference type="ChEBI" id="CHEBI:24875"/>
        <note>catalytic</note>
    </ligand>
</feature>
<organism evidence="8">
    <name type="scientific">Pseudomonas saudimassiliensis</name>
    <dbReference type="NCBI Taxonomy" id="1461581"/>
    <lineage>
        <taxon>Bacteria</taxon>
        <taxon>Pseudomonadati</taxon>
        <taxon>Pseudomonadota</taxon>
        <taxon>Gammaproteobacteria</taxon>
        <taxon>Pseudomonadales</taxon>
        <taxon>Pseudomonadaceae</taxon>
        <taxon>Pseudomonas</taxon>
    </lineage>
</organism>
<dbReference type="GO" id="GO:0008198">
    <property type="term" value="F:ferrous iron binding"/>
    <property type="evidence" value="ECO:0007669"/>
    <property type="project" value="TreeGrafter"/>
</dbReference>
<dbReference type="OrthoDB" id="9796932at2"/>
<evidence type="ECO:0000256" key="5">
    <source>
        <dbReference type="PIRSR" id="PIRSR604574-1"/>
    </source>
</evidence>
<evidence type="ECO:0000313" key="8">
    <source>
        <dbReference type="EMBL" id="CEA06456.1"/>
    </source>
</evidence>
<dbReference type="GO" id="GO:0035516">
    <property type="term" value="F:broad specificity oxidative DNA demethylase activity"/>
    <property type="evidence" value="ECO:0007669"/>
    <property type="project" value="TreeGrafter"/>
</dbReference>
<keyword evidence="4 6" id="KW-0408">Iron</keyword>
<dbReference type="RefSeq" id="WP_044500976.1">
    <property type="nucleotide sequence ID" value="NZ_LK391969.1"/>
</dbReference>
<dbReference type="GO" id="GO:0035515">
    <property type="term" value="F:oxidative RNA demethylase activity"/>
    <property type="evidence" value="ECO:0007669"/>
    <property type="project" value="TreeGrafter"/>
</dbReference>
<feature type="binding site" evidence="6">
    <location>
        <position position="190"/>
    </location>
    <ligand>
        <name>Fe cation</name>
        <dbReference type="ChEBI" id="CHEBI:24875"/>
        <note>catalytic</note>
    </ligand>
</feature>
<feature type="binding site" evidence="5">
    <location>
        <begin position="207"/>
        <end position="213"/>
    </location>
    <ligand>
        <name>2-oxoglutarate</name>
        <dbReference type="ChEBI" id="CHEBI:16810"/>
    </ligand>
</feature>
<dbReference type="GO" id="GO:0005737">
    <property type="term" value="C:cytoplasm"/>
    <property type="evidence" value="ECO:0007669"/>
    <property type="project" value="TreeGrafter"/>
</dbReference>
<feature type="binding site" evidence="5">
    <location>
        <position position="164"/>
    </location>
    <ligand>
        <name>substrate</name>
    </ligand>
</feature>
<accession>A0A078MNQ3</accession>
<dbReference type="PANTHER" id="PTHR16557">
    <property type="entry name" value="ALKYLATED DNA REPAIR PROTEIN ALKB-RELATED"/>
    <property type="match status" value="1"/>
</dbReference>
<dbReference type="Gene3D" id="2.60.120.590">
    <property type="entry name" value="Alpha-ketoglutarate-dependent dioxygenase AlkB-like"/>
    <property type="match status" value="1"/>
</dbReference>
<keyword evidence="1 6" id="KW-0479">Metal-binding</keyword>
<evidence type="ECO:0000256" key="3">
    <source>
        <dbReference type="ARBA" id="ARBA00023002"/>
    </source>
</evidence>
<dbReference type="InterPro" id="IPR004574">
    <property type="entry name" value="Alkb"/>
</dbReference>
<gene>
    <name evidence="8" type="ORF">BN1049_02844</name>
</gene>
<feature type="binding site" evidence="5">
    <location>
        <begin position="79"/>
        <end position="81"/>
    </location>
    <ligand>
        <name>substrate</name>
    </ligand>
</feature>
<evidence type="ECO:0000256" key="6">
    <source>
        <dbReference type="PIRSR" id="PIRSR604574-2"/>
    </source>
</evidence>
<dbReference type="InterPro" id="IPR037151">
    <property type="entry name" value="AlkB-like_sf"/>
</dbReference>
<evidence type="ECO:0000256" key="1">
    <source>
        <dbReference type="ARBA" id="ARBA00022723"/>
    </source>
</evidence>
<dbReference type="AlphaFoldDB" id="A0A078MNQ3"/>
<feature type="binding site" evidence="6">
    <location>
        <position position="134"/>
    </location>
    <ligand>
        <name>Fe cation</name>
        <dbReference type="ChEBI" id="CHEBI:24875"/>
        <note>catalytic</note>
    </ligand>
</feature>
<dbReference type="InterPro" id="IPR005123">
    <property type="entry name" value="Oxoglu/Fe-dep_dioxygenase_dom"/>
</dbReference>
<dbReference type="SUPFAM" id="SSF51197">
    <property type="entry name" value="Clavaminate synthase-like"/>
    <property type="match status" value="1"/>
</dbReference>
<evidence type="ECO:0000259" key="7">
    <source>
        <dbReference type="PROSITE" id="PS51471"/>
    </source>
</evidence>
<name>A0A078MNQ3_9PSED</name>
<comment type="cofactor">
    <cofactor evidence="6">
        <name>Fe(2+)</name>
        <dbReference type="ChEBI" id="CHEBI:29033"/>
    </cofactor>
    <text evidence="6">Binds 1 Fe(2+) ion per subunit.</text>
</comment>
<keyword evidence="3" id="KW-0560">Oxidoreductase</keyword>